<gene>
    <name evidence="2" type="primary">Bm6862</name>
    <name evidence="3 5" type="synonym">Bma-zipt-15</name>
    <name evidence="3" type="ORF">BM_BM6862</name>
    <name evidence="2" type="ORF">BM_Bm6862</name>
</gene>
<feature type="transmembrane region" description="Helical" evidence="1">
    <location>
        <begin position="52"/>
        <end position="75"/>
    </location>
</feature>
<dbReference type="GO" id="GO:0005385">
    <property type="term" value="F:zinc ion transmembrane transporter activity"/>
    <property type="evidence" value="ECO:0007669"/>
    <property type="project" value="TreeGrafter"/>
</dbReference>
<dbReference type="GO" id="GO:0071578">
    <property type="term" value="P:zinc ion import across plasma membrane"/>
    <property type="evidence" value="ECO:0007669"/>
    <property type="project" value="TreeGrafter"/>
</dbReference>
<proteinExistence type="predicted"/>
<keyword evidence="1" id="KW-1133">Transmembrane helix</keyword>
<dbReference type="GO" id="GO:0005886">
    <property type="term" value="C:plasma membrane"/>
    <property type="evidence" value="ECO:0007669"/>
    <property type="project" value="TreeGrafter"/>
</dbReference>
<feature type="transmembrane region" description="Helical" evidence="1">
    <location>
        <begin position="87"/>
        <end position="108"/>
    </location>
</feature>
<dbReference type="WBParaSite" id="Bm6862b.1">
    <property type="protein sequence ID" value="Bm6862b.1"/>
    <property type="gene ID" value="WBGene00227123"/>
</dbReference>
<keyword evidence="1" id="KW-0812">Transmembrane</keyword>
<reference evidence="3" key="3">
    <citation type="submission" date="2019-04" db="EMBL/GenBank/DDBJ databases">
        <authorList>
            <person name="Howe K."/>
            <person name="Paulini M."/>
            <person name="Williams G."/>
        </authorList>
    </citation>
    <scope>NUCLEOTIDE SEQUENCE [LARGE SCALE GENOMIC DNA]</scope>
    <source>
        <strain evidence="3">FR3</strain>
    </source>
</reference>
<name>A0A1P6CA69_BRUMA</name>
<dbReference type="AlphaFoldDB" id="A0A1P6CA69"/>
<reference evidence="5" key="4">
    <citation type="submission" date="2019-12" db="UniProtKB">
        <authorList>
            <consortium name="WormBaseParasite"/>
        </authorList>
    </citation>
    <scope>IDENTIFICATION</scope>
</reference>
<keyword evidence="4" id="KW-1185">Reference proteome</keyword>
<dbReference type="InterPro" id="IPR050799">
    <property type="entry name" value="ZIP_Transporter"/>
</dbReference>
<dbReference type="OrthoDB" id="200954at2759"/>
<dbReference type="PANTHER" id="PTHR12191:SF37">
    <property type="entry name" value="ZINC TRANSPORTER FOI"/>
    <property type="match status" value="1"/>
</dbReference>
<evidence type="ECO:0000256" key="1">
    <source>
        <dbReference type="SAM" id="Phobius"/>
    </source>
</evidence>
<keyword evidence="1" id="KW-0472">Membrane</keyword>
<sequence>MEEFEWPPSTSTLQANNFTSEGISEFCTNWMKAIKSAVVVQDRPRHIRPSNLIIWTVGLTCVTVISLCAAVGIVFVKKLSKRAYNHFITVLVAVGVGSLITSSTLHLLPQKFKHDVWKIVMPTLLRYKDCLKYSRKLQ</sequence>
<dbReference type="EMBL" id="CAAKNF010000196">
    <property type="protein sequence ID" value="VIO86887.1"/>
    <property type="molecule type" value="Genomic_DNA"/>
</dbReference>
<dbReference type="GO" id="GO:0030003">
    <property type="term" value="P:intracellular monoatomic cation homeostasis"/>
    <property type="evidence" value="ECO:0007669"/>
    <property type="project" value="TreeGrafter"/>
</dbReference>
<dbReference type="EMBL" id="LN856931">
    <property type="protein sequence ID" value="CDP94712.1"/>
    <property type="molecule type" value="Genomic_DNA"/>
</dbReference>
<dbReference type="PANTHER" id="PTHR12191">
    <property type="entry name" value="SOLUTE CARRIER FAMILY 39"/>
    <property type="match status" value="1"/>
</dbReference>
<organism evidence="2">
    <name type="scientific">Brugia malayi</name>
    <name type="common">Filarial nematode worm</name>
    <dbReference type="NCBI Taxonomy" id="6279"/>
    <lineage>
        <taxon>Eukaryota</taxon>
        <taxon>Metazoa</taxon>
        <taxon>Ecdysozoa</taxon>
        <taxon>Nematoda</taxon>
        <taxon>Chromadorea</taxon>
        <taxon>Rhabditida</taxon>
        <taxon>Spirurina</taxon>
        <taxon>Spiruromorpha</taxon>
        <taxon>Filarioidea</taxon>
        <taxon>Onchocercidae</taxon>
        <taxon>Brugia</taxon>
    </lineage>
</organism>
<accession>A0A1P6CA69</accession>
<evidence type="ECO:0000313" key="3">
    <source>
        <dbReference type="EMBL" id="VIO86887.1"/>
    </source>
</evidence>
<dbReference type="Proteomes" id="UP000006672">
    <property type="component" value="Unassembled WGS sequence"/>
</dbReference>
<dbReference type="GO" id="GO:0140410">
    <property type="term" value="F:monoatomic cation:bicarbonate symporter activity"/>
    <property type="evidence" value="ECO:0007669"/>
    <property type="project" value="TreeGrafter"/>
</dbReference>
<reference evidence="2 4" key="1">
    <citation type="journal article" date="2007" name="Science">
        <title>Draft genome of the filarial nematode parasite Brugia malayi.</title>
        <authorList>
            <person name="Ghedin E."/>
            <person name="Wang S."/>
            <person name="Spiro D."/>
            <person name="Caler E."/>
            <person name="Zhao Q."/>
            <person name="Crabtree J."/>
            <person name="Allen J.E."/>
            <person name="Delcher A.L."/>
            <person name="Guiliano D.B."/>
            <person name="Miranda-Saavedra D."/>
            <person name="Angiuoli S.V."/>
            <person name="Creasy T."/>
            <person name="Amedeo P."/>
            <person name="Haas B."/>
            <person name="El-Sayed N.M."/>
            <person name="Wortman J.R."/>
            <person name="Feldblyum T."/>
            <person name="Tallon L."/>
            <person name="Schatz M."/>
            <person name="Shumway M."/>
            <person name="Koo H."/>
            <person name="Salzberg S.L."/>
            <person name="Schobel S."/>
            <person name="Pertea M."/>
            <person name="Pop M."/>
            <person name="White O."/>
            <person name="Barton G.J."/>
            <person name="Carlow C.K."/>
            <person name="Crawford M.J."/>
            <person name="Daub J."/>
            <person name="Dimmic M.W."/>
            <person name="Estes C.F."/>
            <person name="Foster J.M."/>
            <person name="Ganatra M."/>
            <person name="Gregory W.F."/>
            <person name="Johnson N.M."/>
            <person name="Jin J."/>
            <person name="Komuniecki R."/>
            <person name="Korf I."/>
            <person name="Kumar S."/>
            <person name="Laney S."/>
            <person name="Li B.W."/>
            <person name="Li W."/>
            <person name="Lindblom T.H."/>
            <person name="Lustigman S."/>
            <person name="Ma D."/>
            <person name="Maina C.V."/>
            <person name="Martin D.M."/>
            <person name="McCarter J.P."/>
            <person name="McReynolds L."/>
            <person name="Mitreva M."/>
            <person name="Nutman T.B."/>
            <person name="Parkinson J."/>
            <person name="Peregrin-Alvarez J.M."/>
            <person name="Poole C."/>
            <person name="Ren Q."/>
            <person name="Saunders L."/>
            <person name="Sluder A.E."/>
            <person name="Smith K."/>
            <person name="Stanke M."/>
            <person name="Unnasch T.R."/>
            <person name="Ware J."/>
            <person name="Wei A.D."/>
            <person name="Weil G."/>
            <person name="Williams D.J."/>
            <person name="Zhang Y."/>
            <person name="Williams S.A."/>
            <person name="Fraser-Liggett C."/>
            <person name="Slatko B."/>
            <person name="Blaxter M.L."/>
            <person name="Scott A.L."/>
        </authorList>
    </citation>
    <scope>NUCLEOTIDE SEQUENCE</scope>
    <source>
        <strain evidence="2 4">FR3</strain>
    </source>
</reference>
<evidence type="ECO:0000313" key="2">
    <source>
        <dbReference type="EMBL" id="CDP94712.1"/>
    </source>
</evidence>
<protein>
    <submittedName>
        <fullName evidence="2">Bm6862, isoform c</fullName>
    </submittedName>
    <submittedName>
        <fullName evidence="5">Zinc transporter ZIP14</fullName>
    </submittedName>
</protein>
<reference evidence="2" key="2">
    <citation type="submission" date="2012-12" db="EMBL/GenBank/DDBJ databases">
        <authorList>
            <consortium name="WormBase Consortium"/>
            <person name="Ghedin E."/>
            <person name="Paulini M."/>
        </authorList>
    </citation>
    <scope>NUCLEOTIDE SEQUENCE</scope>
    <source>
        <strain evidence="2">FR3</strain>
    </source>
</reference>
<accession>A0A4E9EVV6</accession>
<evidence type="ECO:0000313" key="5">
    <source>
        <dbReference type="WBParaSite" id="Bm6862b.1"/>
    </source>
</evidence>
<evidence type="ECO:0000313" key="4">
    <source>
        <dbReference type="Proteomes" id="UP000006672"/>
    </source>
</evidence>